<keyword evidence="4" id="KW-0804">Transcription</keyword>
<dbReference type="InterPro" id="IPR015300">
    <property type="entry name" value="DNA-bd_pseudobarrel_sf"/>
</dbReference>
<feature type="region of interest" description="Disordered" evidence="6">
    <location>
        <begin position="236"/>
        <end position="276"/>
    </location>
</feature>
<dbReference type="InterPro" id="IPR050655">
    <property type="entry name" value="Plant_B3_domain"/>
</dbReference>
<organism evidence="8 9">
    <name type="scientific">Vitis vinifera</name>
    <name type="common">Grape</name>
    <dbReference type="NCBI Taxonomy" id="29760"/>
    <lineage>
        <taxon>Eukaryota</taxon>
        <taxon>Viridiplantae</taxon>
        <taxon>Streptophyta</taxon>
        <taxon>Embryophyta</taxon>
        <taxon>Tracheophyta</taxon>
        <taxon>Spermatophyta</taxon>
        <taxon>Magnoliopsida</taxon>
        <taxon>eudicotyledons</taxon>
        <taxon>Gunneridae</taxon>
        <taxon>Pentapetalae</taxon>
        <taxon>rosids</taxon>
        <taxon>Vitales</taxon>
        <taxon>Vitaceae</taxon>
        <taxon>Viteae</taxon>
        <taxon>Vitis</taxon>
    </lineage>
</organism>
<feature type="region of interest" description="Disordered" evidence="6">
    <location>
        <begin position="127"/>
        <end position="151"/>
    </location>
</feature>
<evidence type="ECO:0000256" key="6">
    <source>
        <dbReference type="SAM" id="MobiDB-lite"/>
    </source>
</evidence>
<feature type="domain" description="TF-B3" evidence="7">
    <location>
        <begin position="24"/>
        <end position="117"/>
    </location>
</feature>
<dbReference type="Proteomes" id="UP001227230">
    <property type="component" value="Chromosome 3"/>
</dbReference>
<gene>
    <name evidence="8" type="ORF">VitviT2T_003439</name>
</gene>
<comment type="subcellular location">
    <subcellularLocation>
        <location evidence="1">Nucleus</location>
    </subcellularLocation>
</comment>
<reference evidence="8 9" key="1">
    <citation type="journal article" date="2023" name="Hortic Res">
        <title>The complete reference genome for grapevine (Vitis vinifera L.) genetics and breeding.</title>
        <authorList>
            <person name="Shi X."/>
            <person name="Cao S."/>
            <person name="Wang X."/>
            <person name="Huang S."/>
            <person name="Wang Y."/>
            <person name="Liu Z."/>
            <person name="Liu W."/>
            <person name="Leng X."/>
            <person name="Peng Y."/>
            <person name="Wang N."/>
            <person name="Wang Y."/>
            <person name="Ma Z."/>
            <person name="Xu X."/>
            <person name="Zhang F."/>
            <person name="Xue H."/>
            <person name="Zhong H."/>
            <person name="Wang Y."/>
            <person name="Zhang K."/>
            <person name="Velt A."/>
            <person name="Avia K."/>
            <person name="Holtgrawe D."/>
            <person name="Grimplet J."/>
            <person name="Matus J.T."/>
            <person name="Ware D."/>
            <person name="Wu X."/>
            <person name="Wang H."/>
            <person name="Liu C."/>
            <person name="Fang Y."/>
            <person name="Rustenholz C."/>
            <person name="Cheng Z."/>
            <person name="Xiao H."/>
            <person name="Zhou Y."/>
        </authorList>
    </citation>
    <scope>NUCLEOTIDE SEQUENCE [LARGE SCALE GENOMIC DNA]</scope>
    <source>
        <strain evidence="9">cv. Pinot noir / PN40024</strain>
        <tissue evidence="8">Leaf</tissue>
    </source>
</reference>
<feature type="domain" description="TF-B3" evidence="7">
    <location>
        <begin position="301"/>
        <end position="396"/>
    </location>
</feature>
<dbReference type="SUPFAM" id="SSF101936">
    <property type="entry name" value="DNA-binding pseudobarrel domain"/>
    <property type="match status" value="2"/>
</dbReference>
<evidence type="ECO:0000256" key="5">
    <source>
        <dbReference type="ARBA" id="ARBA00023242"/>
    </source>
</evidence>
<keyword evidence="5" id="KW-0539">Nucleus</keyword>
<protein>
    <recommendedName>
        <fullName evidence="7">TF-B3 domain-containing protein</fullName>
    </recommendedName>
</protein>
<dbReference type="EMBL" id="CP126650">
    <property type="protein sequence ID" value="WJZ83788.1"/>
    <property type="molecule type" value="Genomic_DNA"/>
</dbReference>
<keyword evidence="2" id="KW-0805">Transcription regulation</keyword>
<dbReference type="Pfam" id="PF02362">
    <property type="entry name" value="B3"/>
    <property type="match status" value="2"/>
</dbReference>
<feature type="compositionally biased region" description="Basic and acidic residues" evidence="6">
    <location>
        <begin position="253"/>
        <end position="264"/>
    </location>
</feature>
<keyword evidence="9" id="KW-1185">Reference proteome</keyword>
<dbReference type="PANTHER" id="PTHR31920:SF37">
    <property type="entry name" value="B3 DOMAIN-CONTAINING TRANSCRIPTION FACTOR VRN1"/>
    <property type="match status" value="1"/>
</dbReference>
<accession>A0ABY9BLI4</accession>
<dbReference type="PROSITE" id="PS50863">
    <property type="entry name" value="B3"/>
    <property type="match status" value="2"/>
</dbReference>
<evidence type="ECO:0000256" key="3">
    <source>
        <dbReference type="ARBA" id="ARBA00023125"/>
    </source>
</evidence>
<keyword evidence="3" id="KW-0238">DNA-binding</keyword>
<evidence type="ECO:0000259" key="7">
    <source>
        <dbReference type="PROSITE" id="PS50863"/>
    </source>
</evidence>
<dbReference type="InterPro" id="IPR003340">
    <property type="entry name" value="B3_DNA-bd"/>
</dbReference>
<dbReference type="SMART" id="SM01019">
    <property type="entry name" value="B3"/>
    <property type="match status" value="2"/>
</dbReference>
<dbReference type="CDD" id="cd10017">
    <property type="entry name" value="B3_DNA"/>
    <property type="match status" value="2"/>
</dbReference>
<name>A0ABY9BLI4_VITVI</name>
<evidence type="ECO:0000256" key="2">
    <source>
        <dbReference type="ARBA" id="ARBA00023015"/>
    </source>
</evidence>
<sequence>MPEQETLDHSHCRRPSSQPTRSLLFYKLIVSSVLQAKRLRIPQKFVKKSGDQLSAVTTLTLPNGGVWYVGLTKADNKFWFYHGWHEFVEYYSIHVGYFLIFRYEGNSNFNVNIFDLTASEINYPSNNLRNSEKTSHGKQCPASDGEEMNDDDDSVEILGSASPVSLRSKVFDECIDQQPLGKNYNENLHLAKDANSLQVTIRSSRDIGIQFNSSELTNSECKVGLLRLDEANGKTYRTKAKRKRNEPDANESPAKHKDEVEMPDLKTSAETSKQRWRVVTMEEKKRALHAAEMFQPSNPFCRVILRRSYVHERFLLHMPSRFAEKYLNGVSKFIKLQTSDGKQWHVRCLSGESRVKLSKGWTEFVKDNNLEEGDVCVFELINMEDVVLKVSIFRVLDDARVETQSSN</sequence>
<proteinExistence type="predicted"/>
<dbReference type="Gene3D" id="2.40.330.10">
    <property type="entry name" value="DNA-binding pseudobarrel domain"/>
    <property type="match status" value="2"/>
</dbReference>
<evidence type="ECO:0000256" key="4">
    <source>
        <dbReference type="ARBA" id="ARBA00023163"/>
    </source>
</evidence>
<evidence type="ECO:0000256" key="1">
    <source>
        <dbReference type="ARBA" id="ARBA00004123"/>
    </source>
</evidence>
<evidence type="ECO:0000313" key="9">
    <source>
        <dbReference type="Proteomes" id="UP001227230"/>
    </source>
</evidence>
<evidence type="ECO:0000313" key="8">
    <source>
        <dbReference type="EMBL" id="WJZ83788.1"/>
    </source>
</evidence>
<dbReference type="PANTHER" id="PTHR31920">
    <property type="entry name" value="B3 DOMAIN-CONTAINING"/>
    <property type="match status" value="1"/>
</dbReference>